<dbReference type="Proteomes" id="UP000315471">
    <property type="component" value="Unassembled WGS sequence"/>
</dbReference>
<name>A0A5C6DFP4_9BACT</name>
<organism evidence="1 2">
    <name type="scientific">Novipirellula aureliae</name>
    <dbReference type="NCBI Taxonomy" id="2527966"/>
    <lineage>
        <taxon>Bacteria</taxon>
        <taxon>Pseudomonadati</taxon>
        <taxon>Planctomycetota</taxon>
        <taxon>Planctomycetia</taxon>
        <taxon>Pirellulales</taxon>
        <taxon>Pirellulaceae</taxon>
        <taxon>Novipirellula</taxon>
    </lineage>
</organism>
<protein>
    <submittedName>
        <fullName evidence="1">Uncharacterized protein</fullName>
    </submittedName>
</protein>
<dbReference type="AlphaFoldDB" id="A0A5C6DFP4"/>
<gene>
    <name evidence="1" type="ORF">Q31b_55150</name>
</gene>
<evidence type="ECO:0000313" key="2">
    <source>
        <dbReference type="Proteomes" id="UP000315471"/>
    </source>
</evidence>
<evidence type="ECO:0000313" key="1">
    <source>
        <dbReference type="EMBL" id="TWU34561.1"/>
    </source>
</evidence>
<proteinExistence type="predicted"/>
<accession>A0A5C6DFP4</accession>
<dbReference type="OrthoDB" id="244112at2"/>
<dbReference type="EMBL" id="SJPY01000011">
    <property type="protein sequence ID" value="TWU34561.1"/>
    <property type="molecule type" value="Genomic_DNA"/>
</dbReference>
<dbReference type="RefSeq" id="WP_146602589.1">
    <property type="nucleotide sequence ID" value="NZ_SJPY01000011.1"/>
</dbReference>
<sequence>MNFLAWNMTHLAAILIVFVATIADAQVVDRSTEEFDQDQVAIWINQLGADEFAQREYAAGQLIELGVSVLPPLQDAAERTTDPEVRLRSRQLILQLTSGDLQQRTDSFLAGDEVPFEGWGVMQSVMGDSYGVRKLFVELLMSHADVVKSLDGSARDRAIAMQSAVGRIRVRKYEKMQMPTRSDILAMLLPGQDSNVPISEADESLMLSMLRQATGNELHRDLQLGGPVDALVGNWINRSSLANRDETIFFALSWDLESVVPLAIRTLDEATTADQISMAMQAIAQHGTRQDGKHVAKFLDDTRIVAARRSATGEKLETQLGDVAMATIAMANGMKLSEVGFAKAEQHPLQAFILEEIGFPSDDPSKRQATRKRIDAILEGNANSLPIFP</sequence>
<reference evidence="1 2" key="1">
    <citation type="submission" date="2019-02" db="EMBL/GenBank/DDBJ databases">
        <title>Deep-cultivation of Planctomycetes and their phenomic and genomic characterization uncovers novel biology.</title>
        <authorList>
            <person name="Wiegand S."/>
            <person name="Jogler M."/>
            <person name="Boedeker C."/>
            <person name="Pinto D."/>
            <person name="Vollmers J."/>
            <person name="Rivas-Marin E."/>
            <person name="Kohn T."/>
            <person name="Peeters S.H."/>
            <person name="Heuer A."/>
            <person name="Rast P."/>
            <person name="Oberbeckmann S."/>
            <person name="Bunk B."/>
            <person name="Jeske O."/>
            <person name="Meyerdierks A."/>
            <person name="Storesund J.E."/>
            <person name="Kallscheuer N."/>
            <person name="Luecker S."/>
            <person name="Lage O.M."/>
            <person name="Pohl T."/>
            <person name="Merkel B.J."/>
            <person name="Hornburger P."/>
            <person name="Mueller R.-W."/>
            <person name="Bruemmer F."/>
            <person name="Labrenz M."/>
            <person name="Spormann A.M."/>
            <person name="Op Den Camp H."/>
            <person name="Overmann J."/>
            <person name="Amann R."/>
            <person name="Jetten M.S.M."/>
            <person name="Mascher T."/>
            <person name="Medema M.H."/>
            <person name="Devos D.P."/>
            <person name="Kaster A.-K."/>
            <person name="Ovreas L."/>
            <person name="Rohde M."/>
            <person name="Galperin M.Y."/>
            <person name="Jogler C."/>
        </authorList>
    </citation>
    <scope>NUCLEOTIDE SEQUENCE [LARGE SCALE GENOMIC DNA]</scope>
    <source>
        <strain evidence="1 2">Q31b</strain>
    </source>
</reference>
<keyword evidence="2" id="KW-1185">Reference proteome</keyword>
<comment type="caution">
    <text evidence="1">The sequence shown here is derived from an EMBL/GenBank/DDBJ whole genome shotgun (WGS) entry which is preliminary data.</text>
</comment>